<dbReference type="PROSITE" id="PS51257">
    <property type="entry name" value="PROKAR_LIPOPROTEIN"/>
    <property type="match status" value="1"/>
</dbReference>
<dbReference type="Gene3D" id="3.40.50.2300">
    <property type="match status" value="2"/>
</dbReference>
<proteinExistence type="inferred from homology"/>
<dbReference type="InterPro" id="IPR025997">
    <property type="entry name" value="SBP_2_dom"/>
</dbReference>
<protein>
    <submittedName>
        <fullName evidence="6">ABC transporter substrate-binding protein</fullName>
    </submittedName>
</protein>
<evidence type="ECO:0000256" key="3">
    <source>
        <dbReference type="ARBA" id="ARBA00022729"/>
    </source>
</evidence>
<dbReference type="SUPFAM" id="SSF53822">
    <property type="entry name" value="Periplasmic binding protein-like I"/>
    <property type="match status" value="1"/>
</dbReference>
<organism evidence="6 7">
    <name type="scientific">Enterococcus asini</name>
    <dbReference type="NCBI Taxonomy" id="57732"/>
    <lineage>
        <taxon>Bacteria</taxon>
        <taxon>Bacillati</taxon>
        <taxon>Bacillota</taxon>
        <taxon>Bacilli</taxon>
        <taxon>Lactobacillales</taxon>
        <taxon>Enterococcaceae</taxon>
        <taxon>Enterococcus</taxon>
    </lineage>
</organism>
<evidence type="ECO:0000256" key="2">
    <source>
        <dbReference type="ARBA" id="ARBA00007639"/>
    </source>
</evidence>
<evidence type="ECO:0000256" key="4">
    <source>
        <dbReference type="SAM" id="SignalP"/>
    </source>
</evidence>
<name>A0AAW8U370_9ENTE</name>
<dbReference type="EMBL" id="JARQBJ010000006">
    <property type="protein sequence ID" value="MDT2811179.1"/>
    <property type="molecule type" value="Genomic_DNA"/>
</dbReference>
<comment type="caution">
    <text evidence="6">The sequence shown here is derived from an EMBL/GenBank/DDBJ whole genome shotgun (WGS) entry which is preliminary data.</text>
</comment>
<dbReference type="CDD" id="cd06309">
    <property type="entry name" value="PBP1_galactofuranose_YtfQ-like"/>
    <property type="match status" value="1"/>
</dbReference>
<dbReference type="AlphaFoldDB" id="A0AAW8U370"/>
<evidence type="ECO:0000313" key="6">
    <source>
        <dbReference type="EMBL" id="MDT2811179.1"/>
    </source>
</evidence>
<comment type="subcellular location">
    <subcellularLocation>
        <location evidence="1">Cell envelope</location>
    </subcellularLocation>
</comment>
<accession>A0AAW8U370</accession>
<dbReference type="GO" id="GO:0030246">
    <property type="term" value="F:carbohydrate binding"/>
    <property type="evidence" value="ECO:0007669"/>
    <property type="project" value="UniProtKB-ARBA"/>
</dbReference>
<keyword evidence="3 4" id="KW-0732">Signal</keyword>
<feature type="signal peptide" evidence="4">
    <location>
        <begin position="1"/>
        <end position="19"/>
    </location>
</feature>
<comment type="similarity">
    <text evidence="2">Belongs to the bacterial solute-binding protein 2 family.</text>
</comment>
<evidence type="ECO:0000313" key="7">
    <source>
        <dbReference type="Proteomes" id="UP001256711"/>
    </source>
</evidence>
<dbReference type="GO" id="GO:0030313">
    <property type="term" value="C:cell envelope"/>
    <property type="evidence" value="ECO:0007669"/>
    <property type="project" value="UniProtKB-SubCell"/>
</dbReference>
<dbReference type="PANTHER" id="PTHR46847:SF3">
    <property type="entry name" value="GALACTOFURANOSE-BINDING PROTEIN YTFQ"/>
    <property type="match status" value="1"/>
</dbReference>
<dbReference type="PANTHER" id="PTHR46847">
    <property type="entry name" value="D-ALLOSE-BINDING PERIPLASMIC PROTEIN-RELATED"/>
    <property type="match status" value="1"/>
</dbReference>
<evidence type="ECO:0000256" key="1">
    <source>
        <dbReference type="ARBA" id="ARBA00004196"/>
    </source>
</evidence>
<feature type="chain" id="PRO_5043656360" evidence="4">
    <location>
        <begin position="20"/>
        <end position="335"/>
    </location>
</feature>
<sequence length="335" mass="37623">MKRAIALLFLLFIFTGCKAEQSPEKPSLVVGFSQSGTESSWRKHYTDSVINELEKNDYQVLYRNGFLNHERQLQDVRTFIAYKVDLILITPLQEDGWDAVLEEARLAEIPVITVDRHITAKDSSLLTSHVGSSFKAEGNRAGLFVSNSFLNSDLKEVKILELMGSSQTSATTLRSEGFKETLNQPAVLKEDGTTDYKPKMTVTTQLNGNFMRNQGKEVLKEYIQNHDLNEINVLFSHSDEMTLGALEAISETDIRPGKDLLIVTIDGQQNALDKLATGQINCIVESKAEVGWYVANTVTRYFRDQKSGRILPHEIYVPGTVFTQHNLASVPSRNY</sequence>
<dbReference type="InterPro" id="IPR028082">
    <property type="entry name" value="Peripla_BP_I"/>
</dbReference>
<dbReference type="RefSeq" id="WP_270598598.1">
    <property type="nucleotide sequence ID" value="NZ_JAQESC010000011.1"/>
</dbReference>
<evidence type="ECO:0000259" key="5">
    <source>
        <dbReference type="Pfam" id="PF13407"/>
    </source>
</evidence>
<dbReference type="Proteomes" id="UP001256711">
    <property type="component" value="Unassembled WGS sequence"/>
</dbReference>
<feature type="domain" description="Periplasmic binding protein" evidence="5">
    <location>
        <begin position="30"/>
        <end position="302"/>
    </location>
</feature>
<gene>
    <name evidence="6" type="ORF">P7H43_11880</name>
</gene>
<dbReference type="Pfam" id="PF13407">
    <property type="entry name" value="Peripla_BP_4"/>
    <property type="match status" value="1"/>
</dbReference>
<reference evidence="6" key="1">
    <citation type="submission" date="2023-03" db="EMBL/GenBank/DDBJ databases">
        <authorList>
            <person name="Shen W."/>
            <person name="Cai J."/>
        </authorList>
    </citation>
    <scope>NUCLEOTIDE SEQUENCE</scope>
    <source>
        <strain evidence="6">B226-2</strain>
    </source>
</reference>